<feature type="compositionally biased region" description="Low complexity" evidence="1">
    <location>
        <begin position="275"/>
        <end position="288"/>
    </location>
</feature>
<feature type="compositionally biased region" description="Gly residues" evidence="1">
    <location>
        <begin position="156"/>
        <end position="173"/>
    </location>
</feature>
<dbReference type="InterPro" id="IPR027417">
    <property type="entry name" value="P-loop_NTPase"/>
</dbReference>
<evidence type="ECO:0000256" key="1">
    <source>
        <dbReference type="SAM" id="MobiDB-lite"/>
    </source>
</evidence>
<evidence type="ECO:0000313" key="3">
    <source>
        <dbReference type="Proteomes" id="UP000612055"/>
    </source>
</evidence>
<accession>A0A836BMD9</accession>
<dbReference type="AlphaFoldDB" id="A0A836BMD9"/>
<feature type="compositionally biased region" description="Gly residues" evidence="1">
    <location>
        <begin position="297"/>
        <end position="307"/>
    </location>
</feature>
<comment type="caution">
    <text evidence="2">The sequence shown here is derived from an EMBL/GenBank/DDBJ whole genome shotgun (WGS) entry which is preliminary data.</text>
</comment>
<dbReference type="EMBL" id="JAEHOE010000519">
    <property type="protein sequence ID" value="KAG2481810.1"/>
    <property type="molecule type" value="Genomic_DNA"/>
</dbReference>
<feature type="compositionally biased region" description="Gly residues" evidence="1">
    <location>
        <begin position="263"/>
        <end position="274"/>
    </location>
</feature>
<keyword evidence="3" id="KW-1185">Reference proteome</keyword>
<feature type="compositionally biased region" description="Gly residues" evidence="1">
    <location>
        <begin position="188"/>
        <end position="197"/>
    </location>
</feature>
<protein>
    <submittedName>
        <fullName evidence="2">Uncharacterized protein</fullName>
    </submittedName>
</protein>
<dbReference type="Proteomes" id="UP000612055">
    <property type="component" value="Unassembled WGS sequence"/>
</dbReference>
<reference evidence="2" key="1">
    <citation type="journal article" date="2020" name="bioRxiv">
        <title>Comparative genomics of Chlamydomonas.</title>
        <authorList>
            <person name="Craig R.J."/>
            <person name="Hasan A.R."/>
            <person name="Ness R.W."/>
            <person name="Keightley P.D."/>
        </authorList>
    </citation>
    <scope>NUCLEOTIDE SEQUENCE</scope>
    <source>
        <strain evidence="2">CCAP 11/70</strain>
    </source>
</reference>
<feature type="compositionally biased region" description="Low complexity" evidence="1">
    <location>
        <begin position="75"/>
        <end position="94"/>
    </location>
</feature>
<dbReference type="SUPFAM" id="SSF52540">
    <property type="entry name" value="P-loop containing nucleoside triphosphate hydrolases"/>
    <property type="match status" value="1"/>
</dbReference>
<gene>
    <name evidence="2" type="ORF">HYH03_019223</name>
</gene>
<feature type="compositionally biased region" description="Gly residues" evidence="1">
    <location>
        <begin position="131"/>
        <end position="148"/>
    </location>
</feature>
<organism evidence="2 3">
    <name type="scientific">Edaphochlamys debaryana</name>
    <dbReference type="NCBI Taxonomy" id="47281"/>
    <lineage>
        <taxon>Eukaryota</taxon>
        <taxon>Viridiplantae</taxon>
        <taxon>Chlorophyta</taxon>
        <taxon>core chlorophytes</taxon>
        <taxon>Chlorophyceae</taxon>
        <taxon>CS clade</taxon>
        <taxon>Chlamydomonadales</taxon>
        <taxon>Chlamydomonadales incertae sedis</taxon>
        <taxon>Edaphochlamys</taxon>
    </lineage>
</organism>
<feature type="compositionally biased region" description="Gly residues" evidence="1">
    <location>
        <begin position="218"/>
        <end position="227"/>
    </location>
</feature>
<name>A0A836BMD9_9CHLO</name>
<proteinExistence type="predicted"/>
<sequence length="480" mass="46340">MSRLRQLAMKAAKPMTSGASMLPPENVFVLSAHSMQAVGEGVPGVQLQLEEERFVAAVLDAMIDDGYQYTPGSMAPAAAASAPGPGPGAEADPMTEAADLTPGTEPGRGMEESLQGGGSLAGPEGVAEDVGAGGLTPGPGPSGGGPKRGGPERGGPEWGGPNCGGPQRGGPHLGGPKHGRPQRTAGPNGTGPSGTGPSGVDPNAAGPISAGPSTAGPNGTGPSGTGPSGVDPNAAGPISAGPSTAVPFGLGGSGASPSTAGPSGAGPSGAGPSGAGPSAAGPSGPGPSVSRERGASPGSGGGGGAGRGPDASMDSDSDVEFVGEFPPPPARAQPAILKADADEWNLSDLVVARRPSRGLDDSVDPLLTAARADYRRCGLNLDPGRYNVAVVGLPGTGKTTLVQGLARLMSRRAGLAAPGGLPAVVKSAGGGLQTLMSCSVPGTALTLWDCPPPTPATAAAYSDQLHLAAFPMQCVLVVDR</sequence>
<feature type="region of interest" description="Disordered" evidence="1">
    <location>
        <begin position="75"/>
        <end position="332"/>
    </location>
</feature>
<evidence type="ECO:0000313" key="2">
    <source>
        <dbReference type="EMBL" id="KAG2481810.1"/>
    </source>
</evidence>
<feature type="non-terminal residue" evidence="2">
    <location>
        <position position="1"/>
    </location>
</feature>